<evidence type="ECO:0000256" key="2">
    <source>
        <dbReference type="ARBA" id="ARBA00022448"/>
    </source>
</evidence>
<keyword evidence="5 7" id="KW-0472">Membrane</keyword>
<dbReference type="PANTHER" id="PTHR43791">
    <property type="entry name" value="PERMEASE-RELATED"/>
    <property type="match status" value="1"/>
</dbReference>
<sequence length="503" mass="55095">MSSTESKKTEANLAETSCSSARGDDLDTSDAAVHLDPRVRRKVDLRIVPLVTITYLCCFLDRSNLGVFEFPIFRAPFSQTFSGNARIAGMAEDLDLVGMRYQIAASAFFITYGLLEVPCNVLFKLMRPSIWIPSLTVGWGVVMMTMSAVQTWHGLIIARLFLGIAESGLAPALAFLITSWYRREDQARPIAGYFSAASLAGAFGGLFAFAIEKLNGRSGLHGWQWIFLIEGLLTVVVGLLMFLFMVDYPDTAKFLTPNERDHLLDVLKRDMAGQPLHFDMRFVWETLGSPKSWLMTVIYIGFTVPIYSFALFLPTIIDAMDFSSTHAQLLTVPPNVLAFMTMLFICMLSDRAQMRGLYVAGTSLLGITGFIIFLKTNPKAHPYVAYAGAMIAAAGMYPGIPLTLAWSAGNAGGSLNKAVITAMIGTVANLGGICSSFVYRTQDTPCFVLGHSVSLGFMCMALMGSIVAVIWFRAINNNRDLAPKGESPGEELGTESPHFRFML</sequence>
<dbReference type="Proteomes" id="UP000815677">
    <property type="component" value="Unassembled WGS sequence"/>
</dbReference>
<keyword evidence="10" id="KW-1185">Reference proteome</keyword>
<dbReference type="Gene3D" id="1.20.1250.20">
    <property type="entry name" value="MFS general substrate transporter like domains"/>
    <property type="match status" value="2"/>
</dbReference>
<protein>
    <submittedName>
        <fullName evidence="9">Transporter C1683 12</fullName>
    </submittedName>
</protein>
<keyword evidence="4 7" id="KW-1133">Transmembrane helix</keyword>
<feature type="domain" description="Major facilitator superfamily (MFS) profile" evidence="8">
    <location>
        <begin position="50"/>
        <end position="479"/>
    </location>
</feature>
<feature type="transmembrane region" description="Helical" evidence="7">
    <location>
        <begin position="223"/>
        <end position="246"/>
    </location>
</feature>
<gene>
    <name evidence="9" type="ORF">MCHLO_13212</name>
</gene>
<name>A0ABQ0LZN3_MYCCL</name>
<reference evidence="9" key="1">
    <citation type="submission" date="2014-09" db="EMBL/GenBank/DDBJ databases">
        <title>Genome sequence of the luminous mushroom Mycena chlorophos for searching fungal bioluminescence genes.</title>
        <authorList>
            <person name="Tanaka Y."/>
            <person name="Kasuga D."/>
            <person name="Oba Y."/>
            <person name="Hase S."/>
            <person name="Sato K."/>
            <person name="Oba Y."/>
            <person name="Sakakibara Y."/>
        </authorList>
    </citation>
    <scope>NUCLEOTIDE SEQUENCE</scope>
</reference>
<dbReference type="SUPFAM" id="SSF103473">
    <property type="entry name" value="MFS general substrate transporter"/>
    <property type="match status" value="1"/>
</dbReference>
<dbReference type="PANTHER" id="PTHR43791:SF19">
    <property type="entry name" value="TRANSPORTER, PUTATIVE (AFU_ORTHOLOGUE AFUA_1G01812)-RELATED"/>
    <property type="match status" value="1"/>
</dbReference>
<organism evidence="9 10">
    <name type="scientific">Mycena chlorophos</name>
    <name type="common">Agaric fungus</name>
    <name type="synonym">Agaricus chlorophos</name>
    <dbReference type="NCBI Taxonomy" id="658473"/>
    <lineage>
        <taxon>Eukaryota</taxon>
        <taxon>Fungi</taxon>
        <taxon>Dikarya</taxon>
        <taxon>Basidiomycota</taxon>
        <taxon>Agaricomycotina</taxon>
        <taxon>Agaricomycetes</taxon>
        <taxon>Agaricomycetidae</taxon>
        <taxon>Agaricales</taxon>
        <taxon>Marasmiineae</taxon>
        <taxon>Mycenaceae</taxon>
        <taxon>Mycena</taxon>
    </lineage>
</organism>
<evidence type="ECO:0000256" key="7">
    <source>
        <dbReference type="SAM" id="Phobius"/>
    </source>
</evidence>
<comment type="subcellular location">
    <subcellularLocation>
        <location evidence="1">Membrane</location>
        <topology evidence="1">Multi-pass membrane protein</topology>
    </subcellularLocation>
</comment>
<feature type="transmembrane region" description="Helical" evidence="7">
    <location>
        <begin position="130"/>
        <end position="150"/>
    </location>
</feature>
<feature type="transmembrane region" description="Helical" evidence="7">
    <location>
        <begin position="418"/>
        <end position="439"/>
    </location>
</feature>
<feature type="transmembrane region" description="Helical" evidence="7">
    <location>
        <begin position="297"/>
        <end position="317"/>
    </location>
</feature>
<evidence type="ECO:0000256" key="1">
    <source>
        <dbReference type="ARBA" id="ARBA00004141"/>
    </source>
</evidence>
<evidence type="ECO:0000256" key="4">
    <source>
        <dbReference type="ARBA" id="ARBA00022989"/>
    </source>
</evidence>
<dbReference type="InterPro" id="IPR020846">
    <property type="entry name" value="MFS_dom"/>
</dbReference>
<feature type="transmembrane region" description="Helical" evidence="7">
    <location>
        <begin position="356"/>
        <end position="374"/>
    </location>
</feature>
<evidence type="ECO:0000256" key="3">
    <source>
        <dbReference type="ARBA" id="ARBA00022692"/>
    </source>
</evidence>
<proteinExistence type="predicted"/>
<dbReference type="PROSITE" id="PS50850">
    <property type="entry name" value="MFS"/>
    <property type="match status" value="1"/>
</dbReference>
<evidence type="ECO:0000256" key="6">
    <source>
        <dbReference type="SAM" id="MobiDB-lite"/>
    </source>
</evidence>
<accession>A0ABQ0LZN3</accession>
<evidence type="ECO:0000313" key="9">
    <source>
        <dbReference type="EMBL" id="GAT56568.1"/>
    </source>
</evidence>
<keyword evidence="2" id="KW-0813">Transport</keyword>
<evidence type="ECO:0000259" key="8">
    <source>
        <dbReference type="PROSITE" id="PS50850"/>
    </source>
</evidence>
<keyword evidence="3 7" id="KW-0812">Transmembrane</keyword>
<dbReference type="Pfam" id="PF07690">
    <property type="entry name" value="MFS_1"/>
    <property type="match status" value="1"/>
</dbReference>
<evidence type="ECO:0000256" key="5">
    <source>
        <dbReference type="ARBA" id="ARBA00023136"/>
    </source>
</evidence>
<feature type="region of interest" description="Disordered" evidence="6">
    <location>
        <begin position="1"/>
        <end position="22"/>
    </location>
</feature>
<dbReference type="InterPro" id="IPR036259">
    <property type="entry name" value="MFS_trans_sf"/>
</dbReference>
<feature type="transmembrane region" description="Helical" evidence="7">
    <location>
        <begin position="156"/>
        <end position="178"/>
    </location>
</feature>
<evidence type="ECO:0000313" key="10">
    <source>
        <dbReference type="Proteomes" id="UP000815677"/>
    </source>
</evidence>
<feature type="transmembrane region" description="Helical" evidence="7">
    <location>
        <begin position="329"/>
        <end position="349"/>
    </location>
</feature>
<feature type="transmembrane region" description="Helical" evidence="7">
    <location>
        <begin position="190"/>
        <end position="211"/>
    </location>
</feature>
<feature type="transmembrane region" description="Helical" evidence="7">
    <location>
        <begin position="386"/>
        <end position="406"/>
    </location>
</feature>
<feature type="compositionally biased region" description="Basic and acidic residues" evidence="6">
    <location>
        <begin position="1"/>
        <end position="10"/>
    </location>
</feature>
<dbReference type="EMBL" id="DF849315">
    <property type="protein sequence ID" value="GAT56568.1"/>
    <property type="molecule type" value="Genomic_DNA"/>
</dbReference>
<feature type="transmembrane region" description="Helical" evidence="7">
    <location>
        <begin position="451"/>
        <end position="472"/>
    </location>
</feature>
<dbReference type="InterPro" id="IPR011701">
    <property type="entry name" value="MFS"/>
</dbReference>
<feature type="transmembrane region" description="Helical" evidence="7">
    <location>
        <begin position="103"/>
        <end position="123"/>
    </location>
</feature>